<evidence type="ECO:0000256" key="1">
    <source>
        <dbReference type="SAM" id="MobiDB-lite"/>
    </source>
</evidence>
<dbReference type="EMBL" id="DS469636">
    <property type="protein sequence ID" value="EDO37922.1"/>
    <property type="molecule type" value="Genomic_DNA"/>
</dbReference>
<keyword evidence="3" id="KW-1185">Reference proteome</keyword>
<evidence type="ECO:0008006" key="4">
    <source>
        <dbReference type="Google" id="ProtNLM"/>
    </source>
</evidence>
<organism evidence="2 3">
    <name type="scientific">Nematostella vectensis</name>
    <name type="common">Starlet sea anemone</name>
    <dbReference type="NCBI Taxonomy" id="45351"/>
    <lineage>
        <taxon>Eukaryota</taxon>
        <taxon>Metazoa</taxon>
        <taxon>Cnidaria</taxon>
        <taxon>Anthozoa</taxon>
        <taxon>Hexacorallia</taxon>
        <taxon>Actiniaria</taxon>
        <taxon>Edwardsiidae</taxon>
        <taxon>Nematostella</taxon>
    </lineage>
</organism>
<feature type="region of interest" description="Disordered" evidence="1">
    <location>
        <begin position="1"/>
        <end position="20"/>
    </location>
</feature>
<feature type="region of interest" description="Disordered" evidence="1">
    <location>
        <begin position="173"/>
        <end position="197"/>
    </location>
</feature>
<feature type="compositionally biased region" description="Polar residues" evidence="1">
    <location>
        <begin position="118"/>
        <end position="136"/>
    </location>
</feature>
<dbReference type="PhylomeDB" id="A7SEG6"/>
<reference evidence="2 3" key="1">
    <citation type="journal article" date="2007" name="Science">
        <title>Sea anemone genome reveals ancestral eumetazoan gene repertoire and genomic organization.</title>
        <authorList>
            <person name="Putnam N.H."/>
            <person name="Srivastava M."/>
            <person name="Hellsten U."/>
            <person name="Dirks B."/>
            <person name="Chapman J."/>
            <person name="Salamov A."/>
            <person name="Terry A."/>
            <person name="Shapiro H."/>
            <person name="Lindquist E."/>
            <person name="Kapitonov V.V."/>
            <person name="Jurka J."/>
            <person name="Genikhovich G."/>
            <person name="Grigoriev I.V."/>
            <person name="Lucas S.M."/>
            <person name="Steele R.E."/>
            <person name="Finnerty J.R."/>
            <person name="Technau U."/>
            <person name="Martindale M.Q."/>
            <person name="Rokhsar D.S."/>
        </authorList>
    </citation>
    <scope>NUCLEOTIDE SEQUENCE [LARGE SCALE GENOMIC DNA]</scope>
    <source>
        <strain evidence="3">CH2 X CH6</strain>
    </source>
</reference>
<proteinExistence type="predicted"/>
<dbReference type="Proteomes" id="UP000001593">
    <property type="component" value="Unassembled WGS sequence"/>
</dbReference>
<feature type="region of interest" description="Disordered" evidence="1">
    <location>
        <begin position="85"/>
        <end position="156"/>
    </location>
</feature>
<sequence>MADESRGEKSAATKMSRKAKVKWTDKMNVDVLECKRKAQELTSSDRAPVNENGRKKGYIEVMKDLWNANRYEHLGLKAQNLRDQASRLEKNQERSIDISSSNSTTTEIQESIIESGTQLAPNTNNFYNKDLSNIDKQASESDESEHANSQQPTRNDLHISSAIDNNSEIPREVQYSGQTKQNEQDNGSEPGCLPEHNIVNNPSMITWNTRNDGSAIVTPTSVVTDAYNEIVKWKKNVFLVPYGKIGREFIDQVTSHINDWNAGSENHHLKTSDSPERSKVFAKLVLEGQINSALRFLGETSTGGVLDLTDDVMDQLKAKHPDPQPAKLGSLLFGPIDDEVPESVYSEINGEMVRQAALRTKGSGGPCGVDANGFRRILACKSFKQSATKLCDAMTKSLCTKYFDPETIEPLVASRLIPLDKGEGAPRPIGAGEVVRRIIGKCVMNVAKGDVVDASSSLQLCAGQNSGSEAAIHGMRTIFEADDTDAVILIDASNAFNVLNRATALHNIRVLCPIIAIYAINTYRNSARLFITGGKEIISAEGTTQGDPLAMATYALSMQPLITSSQAASSTKQCWFADDACGAGSILEIKKWWDNINTLGPSFGYFPNAKKCWIISKADKEASAREVFSGTAVNVTVQGQKHLGAFIGSRDYLEEYVNEKACNAAYTFGLKHRYTYFLRTLSDIQDLLEPLENAISNVLIPAITDHRCSPLERDVLALPVRLGGLSMTNPCLEADIELSSSVKATAPLVQQIVVQSHQLPDDSVVKSLQQAVKSERAEVLKERADGIRDEAPRNIHRALALAAEKGSSVWLTVLPLREMGYNLNKGEFRDAIKLRYDWPINDIPTTCMCGDKFTVNHAMICKRGGFISQRHNELRDLEADLLDMVCNDVKIEPVLQDITGERLGRGSNTAPDARLDIHARGFWEPQRAAFFDVRVCHPNAGSYRDLELHQIYRNHEN</sequence>
<dbReference type="AlphaFoldDB" id="A7SEG6"/>
<dbReference type="STRING" id="45351.A7SEG6"/>
<evidence type="ECO:0000313" key="3">
    <source>
        <dbReference type="Proteomes" id="UP000001593"/>
    </source>
</evidence>
<dbReference type="PANTHER" id="PTHR48462:SF1">
    <property type="entry name" value="PROTEIN, PUTATIVE-RELATED"/>
    <property type="match status" value="1"/>
</dbReference>
<gene>
    <name evidence="2" type="ORF">NEMVEDRAFT_v1g210997</name>
</gene>
<dbReference type="HOGENOM" id="CLU_011085_0_0_1"/>
<dbReference type="InParanoid" id="A7SEG6"/>
<feature type="compositionally biased region" description="Basic and acidic residues" evidence="1">
    <location>
        <begin position="85"/>
        <end position="96"/>
    </location>
</feature>
<evidence type="ECO:0000313" key="2">
    <source>
        <dbReference type="EMBL" id="EDO37922.1"/>
    </source>
</evidence>
<accession>A7SEG6</accession>
<dbReference type="eggNOG" id="ENOG502S9D9">
    <property type="taxonomic scope" value="Eukaryota"/>
</dbReference>
<feature type="compositionally biased region" description="Polar residues" evidence="1">
    <location>
        <begin position="175"/>
        <end position="187"/>
    </location>
</feature>
<feature type="compositionally biased region" description="Basic and acidic residues" evidence="1">
    <location>
        <begin position="1"/>
        <end position="11"/>
    </location>
</feature>
<dbReference type="PANTHER" id="PTHR48462">
    <property type="entry name" value="PROTEIN, PUTATIVE-RELATED"/>
    <property type="match status" value="1"/>
</dbReference>
<protein>
    <recommendedName>
        <fullName evidence="4">Reverse transcriptase domain-containing protein</fullName>
    </recommendedName>
</protein>
<feature type="compositionally biased region" description="Low complexity" evidence="1">
    <location>
        <begin position="97"/>
        <end position="117"/>
    </location>
</feature>
<name>A7SEG6_NEMVE</name>